<proteinExistence type="predicted"/>
<name>A0A8H5ZXG5_PETAA</name>
<accession>A0A8H5ZXG5</accession>
<sequence>MRSNKTSSTVMPEPDFINPVYTIICNTPSIAPFTPVPPIHISSNSQIQDRLDFAVSLLSHPLYNPQLQTRLHLEEYQTLCNALLHPQPSNPASTSKQNSTP</sequence>
<gene>
    <name evidence="1" type="ORF">ETB97_003852</name>
</gene>
<protein>
    <submittedName>
        <fullName evidence="1">Uncharacterized protein</fullName>
    </submittedName>
</protein>
<dbReference type="EMBL" id="SPNV01000193">
    <property type="protein sequence ID" value="KAF5858743.1"/>
    <property type="molecule type" value="Genomic_DNA"/>
</dbReference>
<evidence type="ECO:0000313" key="2">
    <source>
        <dbReference type="Proteomes" id="UP000541154"/>
    </source>
</evidence>
<dbReference type="Proteomes" id="UP000541154">
    <property type="component" value="Unassembled WGS sequence"/>
</dbReference>
<organism evidence="1 2">
    <name type="scientific">Petromyces alliaceus</name>
    <name type="common">Aspergillus alliaceus</name>
    <dbReference type="NCBI Taxonomy" id="209559"/>
    <lineage>
        <taxon>Eukaryota</taxon>
        <taxon>Fungi</taxon>
        <taxon>Dikarya</taxon>
        <taxon>Ascomycota</taxon>
        <taxon>Pezizomycotina</taxon>
        <taxon>Eurotiomycetes</taxon>
        <taxon>Eurotiomycetidae</taxon>
        <taxon>Eurotiales</taxon>
        <taxon>Aspergillaceae</taxon>
        <taxon>Aspergillus</taxon>
        <taxon>Aspergillus subgen. Circumdati</taxon>
    </lineage>
</organism>
<dbReference type="AlphaFoldDB" id="A0A8H5ZXG5"/>
<evidence type="ECO:0000313" key="1">
    <source>
        <dbReference type="EMBL" id="KAF5858743.1"/>
    </source>
</evidence>
<keyword evidence="2" id="KW-1185">Reference proteome</keyword>
<reference evidence="1 2" key="1">
    <citation type="submission" date="2019-04" db="EMBL/GenBank/DDBJ databases">
        <title>Aspergillus burnettii sp. nov., novel species from soil in southeast Queensland.</title>
        <authorList>
            <person name="Gilchrist C.L.M."/>
            <person name="Pitt J.I."/>
            <person name="Lange L."/>
            <person name="Lacey H.J."/>
            <person name="Vuong D."/>
            <person name="Midgley D.J."/>
            <person name="Greenfield P."/>
            <person name="Bradbury M."/>
            <person name="Lacey E."/>
            <person name="Busk P.K."/>
            <person name="Pilgaard B."/>
            <person name="Chooi Y.H."/>
            <person name="Piggott A.M."/>
        </authorList>
    </citation>
    <scope>NUCLEOTIDE SEQUENCE [LARGE SCALE GENOMIC DNA]</scope>
    <source>
        <strain evidence="1 2">FRR 5400</strain>
    </source>
</reference>
<comment type="caution">
    <text evidence="1">The sequence shown here is derived from an EMBL/GenBank/DDBJ whole genome shotgun (WGS) entry which is preliminary data.</text>
</comment>